<feature type="transmembrane region" description="Helical" evidence="9">
    <location>
        <begin position="120"/>
        <end position="141"/>
    </location>
</feature>
<evidence type="ECO:0000313" key="11">
    <source>
        <dbReference type="Proteomes" id="UP000243591"/>
    </source>
</evidence>
<dbReference type="RefSeq" id="WP_029091446.1">
    <property type="nucleotide sequence ID" value="NZ_CBCPHX010000004.1"/>
</dbReference>
<evidence type="ECO:0000256" key="7">
    <source>
        <dbReference type="ARBA" id="ARBA00022989"/>
    </source>
</evidence>
<accession>A0A1D2KFI2</accession>
<reference evidence="10 11" key="1">
    <citation type="submission" date="2017-09" db="EMBL/GenBank/DDBJ databases">
        <title>Complete Genome Sequences of Two Strains of the Meat Spoilage Bacterium Brochothrix thermosphacta Isolated from Ground Chicken.</title>
        <authorList>
            <person name="Paoli G.C."/>
            <person name="Wijey C."/>
            <person name="Chen C.-Y."/>
            <person name="Nguyen L."/>
            <person name="Yan X."/>
            <person name="Irwin P.L."/>
        </authorList>
    </citation>
    <scope>NUCLEOTIDE SEQUENCE [LARGE SCALE GENOMIC DNA]</scope>
    <source>
        <strain evidence="10 11">BI</strain>
    </source>
</reference>
<keyword evidence="3 9" id="KW-0813">Transport</keyword>
<feature type="transmembrane region" description="Helical" evidence="9">
    <location>
        <begin position="343"/>
        <end position="364"/>
    </location>
</feature>
<evidence type="ECO:0000256" key="2">
    <source>
        <dbReference type="ARBA" id="ARBA00008540"/>
    </source>
</evidence>
<keyword evidence="6 9" id="KW-0029">Amino-acid transport</keyword>
<feature type="transmembrane region" description="Helical" evidence="9">
    <location>
        <begin position="284"/>
        <end position="309"/>
    </location>
</feature>
<proteinExistence type="inferred from homology"/>
<comment type="subcellular location">
    <subcellularLocation>
        <location evidence="1 9">Cell membrane</location>
        <topology evidence="1 9">Multi-pass membrane protein</topology>
    </subcellularLocation>
</comment>
<dbReference type="PANTHER" id="PTHR30588">
    <property type="entry name" value="BRANCHED-CHAIN AMINO ACID TRANSPORT SYSTEM 2 CARRIER PROTEIN"/>
    <property type="match status" value="1"/>
</dbReference>
<evidence type="ECO:0000256" key="9">
    <source>
        <dbReference type="RuleBase" id="RU362122"/>
    </source>
</evidence>
<feature type="transmembrane region" description="Helical" evidence="9">
    <location>
        <begin position="373"/>
        <end position="396"/>
    </location>
</feature>
<dbReference type="Proteomes" id="UP000243591">
    <property type="component" value="Chromosome"/>
</dbReference>
<dbReference type="Pfam" id="PF05525">
    <property type="entry name" value="Branch_AA_trans"/>
    <property type="match status" value="1"/>
</dbReference>
<evidence type="ECO:0000256" key="6">
    <source>
        <dbReference type="ARBA" id="ARBA00022970"/>
    </source>
</evidence>
<evidence type="ECO:0000313" key="10">
    <source>
        <dbReference type="EMBL" id="ATF25918.1"/>
    </source>
</evidence>
<feature type="transmembrane region" description="Helical" evidence="9">
    <location>
        <begin position="153"/>
        <end position="171"/>
    </location>
</feature>
<dbReference type="GO" id="GO:0005886">
    <property type="term" value="C:plasma membrane"/>
    <property type="evidence" value="ECO:0007669"/>
    <property type="project" value="UniProtKB-SubCell"/>
</dbReference>
<gene>
    <name evidence="10" type="primary">brnQ</name>
    <name evidence="10" type="ORF">CNY62_05610</name>
</gene>
<dbReference type="AlphaFoldDB" id="A0A1D2KFI2"/>
<keyword evidence="8 9" id="KW-0472">Membrane</keyword>
<evidence type="ECO:0000256" key="5">
    <source>
        <dbReference type="ARBA" id="ARBA00022692"/>
    </source>
</evidence>
<keyword evidence="7 9" id="KW-1133">Transmembrane helix</keyword>
<comment type="function">
    <text evidence="9">Component of the transport system for branched-chain amino acids.</text>
</comment>
<dbReference type="GO" id="GO:0015190">
    <property type="term" value="F:L-leucine transmembrane transporter activity"/>
    <property type="evidence" value="ECO:0007669"/>
    <property type="project" value="TreeGrafter"/>
</dbReference>
<feature type="transmembrane region" description="Helical" evidence="9">
    <location>
        <begin position="197"/>
        <end position="216"/>
    </location>
</feature>
<dbReference type="GO" id="GO:0015188">
    <property type="term" value="F:L-isoleucine transmembrane transporter activity"/>
    <property type="evidence" value="ECO:0007669"/>
    <property type="project" value="TreeGrafter"/>
</dbReference>
<dbReference type="GO" id="GO:0005304">
    <property type="term" value="F:L-valine transmembrane transporter activity"/>
    <property type="evidence" value="ECO:0007669"/>
    <property type="project" value="TreeGrafter"/>
</dbReference>
<feature type="transmembrane region" description="Helical" evidence="9">
    <location>
        <begin position="416"/>
        <end position="435"/>
    </location>
</feature>
<evidence type="ECO:0000256" key="8">
    <source>
        <dbReference type="ARBA" id="ARBA00023136"/>
    </source>
</evidence>
<dbReference type="InterPro" id="IPR004685">
    <property type="entry name" value="Brnchd-chn_aa_trnsp_Livcs"/>
</dbReference>
<protein>
    <recommendedName>
        <fullName evidence="9">Branched-chain amino acid transport system carrier protein</fullName>
    </recommendedName>
</protein>
<keyword evidence="4" id="KW-1003">Cell membrane</keyword>
<feature type="transmembrane region" description="Helical" evidence="9">
    <location>
        <begin position="236"/>
        <end position="257"/>
    </location>
</feature>
<evidence type="ECO:0000256" key="4">
    <source>
        <dbReference type="ARBA" id="ARBA00022475"/>
    </source>
</evidence>
<name>A0A1D2KFI2_BROTH</name>
<dbReference type="GO" id="GO:0015820">
    <property type="term" value="P:L-leucine transport"/>
    <property type="evidence" value="ECO:0007669"/>
    <property type="project" value="TreeGrafter"/>
</dbReference>
<evidence type="ECO:0000256" key="1">
    <source>
        <dbReference type="ARBA" id="ARBA00004651"/>
    </source>
</evidence>
<keyword evidence="5 9" id="KW-0812">Transmembrane</keyword>
<dbReference type="OrthoDB" id="9783920at2"/>
<feature type="transmembrane region" description="Helical" evidence="9">
    <location>
        <begin position="7"/>
        <end position="29"/>
    </location>
</feature>
<feature type="transmembrane region" description="Helical" evidence="9">
    <location>
        <begin position="78"/>
        <end position="100"/>
    </location>
</feature>
<dbReference type="GeneID" id="66537449"/>
<sequence>MDKRIGFSAYIAIGLMLFALFFGAGNLIFPAFLGQEAGDHVWPAIIGFLITGTGLPFLGILAIGLSGKEDLQSLASRVHPIYGLIFTIVLYLTIGPLFALPRTGTVSFEVGVAPFLEADQMKMGLAIFTAVFFGVTLWLSLSPSKIVDRVGKILTPILLAVILVLIAASIFKPMGTQTAATGKYINDSFISGFLEGYMTMDALAALVFGIIVVNAVKSVGAKTRKEVAVMCTKTGLIAIGLLAFIYVFIALIGAQSVDELGMQANGSPVLSGAATFYFGSFGKVLLAAIVFLACLTTSIGLVTACASYFNKLLPRINYKTFVVIFAVFGGLVANIGLDKIISYSVPVLMAVYPLTVVLVLLTFLNGLIGGRRVVYVTTVLFTAVISITEFCKALEINLGPIDTFFANYLPFYDISMGWVVMGGIGLVVGWIIALLTKPSVKPDFND</sequence>
<dbReference type="EMBL" id="CP023483">
    <property type="protein sequence ID" value="ATF25918.1"/>
    <property type="molecule type" value="Genomic_DNA"/>
</dbReference>
<comment type="similarity">
    <text evidence="2 9">Belongs to the branched chain amino acid transporter family.</text>
</comment>
<organism evidence="10 11">
    <name type="scientific">Brochothrix thermosphacta</name>
    <name type="common">Microbacterium thermosphactum</name>
    <dbReference type="NCBI Taxonomy" id="2756"/>
    <lineage>
        <taxon>Bacteria</taxon>
        <taxon>Bacillati</taxon>
        <taxon>Bacillota</taxon>
        <taxon>Bacilli</taxon>
        <taxon>Bacillales</taxon>
        <taxon>Listeriaceae</taxon>
        <taxon>Brochothrix</taxon>
    </lineage>
</organism>
<dbReference type="PANTHER" id="PTHR30588:SF0">
    <property type="entry name" value="BRANCHED-CHAIN AMINO ACID PERMEASE BRNQ"/>
    <property type="match status" value="1"/>
</dbReference>
<dbReference type="KEGG" id="bths:CNY62_05610"/>
<dbReference type="GO" id="GO:0015818">
    <property type="term" value="P:isoleucine transport"/>
    <property type="evidence" value="ECO:0007669"/>
    <property type="project" value="TreeGrafter"/>
</dbReference>
<evidence type="ECO:0000256" key="3">
    <source>
        <dbReference type="ARBA" id="ARBA00022448"/>
    </source>
</evidence>
<keyword evidence="11" id="KW-1185">Reference proteome</keyword>
<feature type="transmembrane region" description="Helical" evidence="9">
    <location>
        <begin position="41"/>
        <end position="66"/>
    </location>
</feature>
<dbReference type="NCBIfam" id="TIGR00796">
    <property type="entry name" value="livcs"/>
    <property type="match status" value="1"/>
</dbReference>
<feature type="transmembrane region" description="Helical" evidence="9">
    <location>
        <begin position="316"/>
        <end position="337"/>
    </location>
</feature>